<dbReference type="Gene3D" id="3.40.50.720">
    <property type="entry name" value="NAD(P)-binding Rossmann-like Domain"/>
    <property type="match status" value="1"/>
</dbReference>
<organism evidence="6 7">
    <name type="scientific">Salinarimonas ramus</name>
    <dbReference type="NCBI Taxonomy" id="690164"/>
    <lineage>
        <taxon>Bacteria</taxon>
        <taxon>Pseudomonadati</taxon>
        <taxon>Pseudomonadota</taxon>
        <taxon>Alphaproteobacteria</taxon>
        <taxon>Hyphomicrobiales</taxon>
        <taxon>Salinarimonadaceae</taxon>
        <taxon>Salinarimonas</taxon>
    </lineage>
</organism>
<dbReference type="PANTHER" id="PTHR43162:SF1">
    <property type="entry name" value="PRESTALK A DIFFERENTIATION PROTEIN A"/>
    <property type="match status" value="1"/>
</dbReference>
<dbReference type="EMBL" id="BMMF01000025">
    <property type="protein sequence ID" value="GGK55665.1"/>
    <property type="molecule type" value="Genomic_DNA"/>
</dbReference>
<dbReference type="Pfam" id="PF13460">
    <property type="entry name" value="NAD_binding_10"/>
    <property type="match status" value="1"/>
</dbReference>
<feature type="domain" description="NAD(P)-binding" evidence="5">
    <location>
        <begin position="9"/>
        <end position="173"/>
    </location>
</feature>
<evidence type="ECO:0000256" key="2">
    <source>
        <dbReference type="ARBA" id="ARBA00005372"/>
    </source>
</evidence>
<comment type="caution">
    <text evidence="6">The sequence shown here is derived from an EMBL/GenBank/DDBJ whole genome shotgun (WGS) entry which is preliminary data.</text>
</comment>
<keyword evidence="4" id="KW-0560">Oxidoreductase</keyword>
<gene>
    <name evidence="6" type="ORF">GCM10011322_47870</name>
</gene>
<evidence type="ECO:0000256" key="3">
    <source>
        <dbReference type="ARBA" id="ARBA00022589"/>
    </source>
</evidence>
<evidence type="ECO:0000256" key="1">
    <source>
        <dbReference type="ARBA" id="ARBA00005107"/>
    </source>
</evidence>
<reference evidence="6 7" key="1">
    <citation type="journal article" date="2014" name="Int. J. Syst. Evol. Microbiol.">
        <title>Complete genome sequence of Corynebacterium casei LMG S-19264T (=DSM 44701T), isolated from a smear-ripened cheese.</title>
        <authorList>
            <consortium name="US DOE Joint Genome Institute (JGI-PGF)"/>
            <person name="Walter F."/>
            <person name="Albersmeier A."/>
            <person name="Kalinowski J."/>
            <person name="Ruckert C."/>
        </authorList>
    </citation>
    <scope>NUCLEOTIDE SEQUENCE [LARGE SCALE GENOMIC DNA]</scope>
    <source>
        <strain evidence="6 7">CGMCC 1.9161</strain>
    </source>
</reference>
<dbReference type="Proteomes" id="UP000600449">
    <property type="component" value="Unassembled WGS sequence"/>
</dbReference>
<evidence type="ECO:0000259" key="5">
    <source>
        <dbReference type="Pfam" id="PF13460"/>
    </source>
</evidence>
<proteinExistence type="inferred from homology"/>
<evidence type="ECO:0000256" key="4">
    <source>
        <dbReference type="ARBA" id="ARBA00023002"/>
    </source>
</evidence>
<dbReference type="GO" id="GO:0016491">
    <property type="term" value="F:oxidoreductase activity"/>
    <property type="evidence" value="ECO:0007669"/>
    <property type="project" value="UniProtKB-KW"/>
</dbReference>
<comment type="similarity">
    <text evidence="2">Belongs to the fgaFS/easG family.</text>
</comment>
<dbReference type="GO" id="GO:0009820">
    <property type="term" value="P:alkaloid metabolic process"/>
    <property type="evidence" value="ECO:0007669"/>
    <property type="project" value="UniProtKB-KW"/>
</dbReference>
<keyword evidence="3" id="KW-0017">Alkaloid metabolism</keyword>
<dbReference type="InterPro" id="IPR019901">
    <property type="entry name" value="Ergot_alkaloid_biosynthesis"/>
</dbReference>
<accession>A0A917QLZ5</accession>
<dbReference type="SUPFAM" id="SSF51735">
    <property type="entry name" value="NAD(P)-binding Rossmann-fold domains"/>
    <property type="match status" value="1"/>
</dbReference>
<protein>
    <submittedName>
        <fullName evidence="6">Oxidoreductase</fullName>
    </submittedName>
</protein>
<dbReference type="RefSeq" id="WP_188915810.1">
    <property type="nucleotide sequence ID" value="NZ_BMMF01000025.1"/>
</dbReference>
<dbReference type="PANTHER" id="PTHR43162">
    <property type="match status" value="1"/>
</dbReference>
<dbReference type="InterPro" id="IPR016040">
    <property type="entry name" value="NAD(P)-bd_dom"/>
</dbReference>
<comment type="pathway">
    <text evidence="1">Alkaloid biosynthesis; ergot alkaloid biosynthesis.</text>
</comment>
<evidence type="ECO:0000313" key="7">
    <source>
        <dbReference type="Proteomes" id="UP000600449"/>
    </source>
</evidence>
<sequence length="275" mass="29603">MSERILVTGGTGTTGSRVARRLAEHGIAVAVATRRPSADHEVAFDWADPASAAAFDGVRAAYLVAPTDRTDHLALMRPILERAMAAGTRRFVLLSSSQLAPGGNMMGEIHAWLAENAPEWAVLRPSWFMQNFSTGPHGRTIREESAIYSATDTGRVGFVSADDIAAAAVAALTGERSLDGDAVLTGPEALSYDDVARLVSHLLSRPVRHVRLGTEDLVRRHMALGLPRSYAEALAQLDEVIRGGGEDRTTDQVLRLTGREPTSFRMFAEGSLSSW</sequence>
<dbReference type="NCBIfam" id="TIGR03649">
    <property type="entry name" value="ergot_EASG"/>
    <property type="match status" value="1"/>
</dbReference>
<keyword evidence="7" id="KW-1185">Reference proteome</keyword>
<name>A0A917QLZ5_9HYPH</name>
<dbReference type="InterPro" id="IPR036291">
    <property type="entry name" value="NAD(P)-bd_dom_sf"/>
</dbReference>
<dbReference type="InterPro" id="IPR051604">
    <property type="entry name" value="Ergot_Alk_Oxidoreductase"/>
</dbReference>
<evidence type="ECO:0000313" key="6">
    <source>
        <dbReference type="EMBL" id="GGK55665.1"/>
    </source>
</evidence>
<dbReference type="AlphaFoldDB" id="A0A917QLZ5"/>
<dbReference type="Gene3D" id="3.90.25.10">
    <property type="entry name" value="UDP-galactose 4-epimerase, domain 1"/>
    <property type="match status" value="1"/>
</dbReference>